<dbReference type="AlphaFoldDB" id="W9VJB7"/>
<evidence type="ECO:0000313" key="2">
    <source>
        <dbReference type="EMBL" id="EXJ10660.1"/>
    </source>
</evidence>
<keyword evidence="3" id="KW-1185">Reference proteome</keyword>
<accession>W9VJB7</accession>
<dbReference type="Proteomes" id="UP000019460">
    <property type="component" value="Unassembled WGS sequence"/>
</dbReference>
<feature type="region of interest" description="Disordered" evidence="1">
    <location>
        <begin position="41"/>
        <end position="60"/>
    </location>
</feature>
<protein>
    <submittedName>
        <fullName evidence="2">Uncharacterized protein</fullName>
    </submittedName>
</protein>
<sequence>MLRMAHHAETLGAIPPIMHWRRMSGCSRVNRGRGIGQRRFPRSVSASKGTPPRRSCHTFCPSSSPTQILGLGPIDDQGQAGKAAGVMEILAK</sequence>
<organism evidence="2 3">
    <name type="scientific">Imhoffiella purpurea</name>
    <dbReference type="NCBI Taxonomy" id="1249627"/>
    <lineage>
        <taxon>Bacteria</taxon>
        <taxon>Pseudomonadati</taxon>
        <taxon>Pseudomonadota</taxon>
        <taxon>Gammaproteobacteria</taxon>
        <taxon>Chromatiales</taxon>
        <taxon>Chromatiaceae</taxon>
        <taxon>Imhoffiella</taxon>
    </lineage>
</organism>
<evidence type="ECO:0000313" key="3">
    <source>
        <dbReference type="Proteomes" id="UP000019460"/>
    </source>
</evidence>
<dbReference type="EMBL" id="AONC01000123">
    <property type="protein sequence ID" value="EXJ10660.1"/>
    <property type="molecule type" value="Genomic_DNA"/>
</dbReference>
<comment type="caution">
    <text evidence="2">The sequence shown here is derived from an EMBL/GenBank/DDBJ whole genome shotgun (WGS) entry which is preliminary data.</text>
</comment>
<proteinExistence type="predicted"/>
<reference evidence="2 3" key="1">
    <citation type="submission" date="2012-11" db="EMBL/GenBank/DDBJ databases">
        <title>Genome assembly of Thiorhodococcus sp. AK35.</title>
        <authorList>
            <person name="Nupur N."/>
            <person name="Khatri I."/>
            <person name="Subramanian S."/>
            <person name="Pinnaka A."/>
        </authorList>
    </citation>
    <scope>NUCLEOTIDE SEQUENCE [LARGE SCALE GENOMIC DNA]</scope>
    <source>
        <strain evidence="2 3">AK35</strain>
    </source>
</reference>
<gene>
    <name evidence="2" type="ORF">D779_0365</name>
</gene>
<evidence type="ECO:0000256" key="1">
    <source>
        <dbReference type="SAM" id="MobiDB-lite"/>
    </source>
</evidence>
<name>W9VJB7_9GAMM</name>